<evidence type="ECO:0000313" key="2">
    <source>
        <dbReference type="EMBL" id="EKC19862.1"/>
    </source>
</evidence>
<accession>K1P812</accession>
<dbReference type="InterPro" id="IPR018378">
    <property type="entry name" value="C-type_lectin_CS"/>
</dbReference>
<dbReference type="PANTHER" id="PTHR22803">
    <property type="entry name" value="MANNOSE, PHOSPHOLIPASE, LECTIN RECEPTOR RELATED"/>
    <property type="match status" value="1"/>
</dbReference>
<dbReference type="EMBL" id="JH819093">
    <property type="protein sequence ID" value="EKC19862.1"/>
    <property type="molecule type" value="Genomic_DNA"/>
</dbReference>
<dbReference type="PROSITE" id="PS00615">
    <property type="entry name" value="C_TYPE_LECTIN_1"/>
    <property type="match status" value="1"/>
</dbReference>
<dbReference type="InterPro" id="IPR001304">
    <property type="entry name" value="C-type_lectin-like"/>
</dbReference>
<dbReference type="Gene3D" id="3.10.100.10">
    <property type="entry name" value="Mannose-Binding Protein A, subunit A"/>
    <property type="match status" value="1"/>
</dbReference>
<dbReference type="InterPro" id="IPR016187">
    <property type="entry name" value="CTDL_fold"/>
</dbReference>
<proteinExistence type="predicted"/>
<evidence type="ECO:0000256" key="1">
    <source>
        <dbReference type="ARBA" id="ARBA00023157"/>
    </source>
</evidence>
<dbReference type="InterPro" id="IPR016186">
    <property type="entry name" value="C-type_lectin-like/link_sf"/>
</dbReference>
<dbReference type="SMART" id="SM00034">
    <property type="entry name" value="CLECT"/>
    <property type="match status" value="1"/>
</dbReference>
<name>K1P812_MAGGI</name>
<dbReference type="InterPro" id="IPR050111">
    <property type="entry name" value="C-type_lectin/snaclec_domain"/>
</dbReference>
<dbReference type="SUPFAM" id="SSF56436">
    <property type="entry name" value="C-type lectin-like"/>
    <property type="match status" value="1"/>
</dbReference>
<dbReference type="AlphaFoldDB" id="K1P812"/>
<keyword evidence="1" id="KW-1015">Disulfide bond</keyword>
<dbReference type="Pfam" id="PF00059">
    <property type="entry name" value="Lectin_C"/>
    <property type="match status" value="1"/>
</dbReference>
<reference evidence="2" key="1">
    <citation type="journal article" date="2012" name="Nature">
        <title>The oyster genome reveals stress adaptation and complexity of shell formation.</title>
        <authorList>
            <person name="Zhang G."/>
            <person name="Fang X."/>
            <person name="Guo X."/>
            <person name="Li L."/>
            <person name="Luo R."/>
            <person name="Xu F."/>
            <person name="Yang P."/>
            <person name="Zhang L."/>
            <person name="Wang X."/>
            <person name="Qi H."/>
            <person name="Xiong Z."/>
            <person name="Que H."/>
            <person name="Xie Y."/>
            <person name="Holland P.W."/>
            <person name="Paps J."/>
            <person name="Zhu Y."/>
            <person name="Wu F."/>
            <person name="Chen Y."/>
            <person name="Wang J."/>
            <person name="Peng C."/>
            <person name="Meng J."/>
            <person name="Yang L."/>
            <person name="Liu J."/>
            <person name="Wen B."/>
            <person name="Zhang N."/>
            <person name="Huang Z."/>
            <person name="Zhu Q."/>
            <person name="Feng Y."/>
            <person name="Mount A."/>
            <person name="Hedgecock D."/>
            <person name="Xu Z."/>
            <person name="Liu Y."/>
            <person name="Domazet-Loso T."/>
            <person name="Du Y."/>
            <person name="Sun X."/>
            <person name="Zhang S."/>
            <person name="Liu B."/>
            <person name="Cheng P."/>
            <person name="Jiang X."/>
            <person name="Li J."/>
            <person name="Fan D."/>
            <person name="Wang W."/>
            <person name="Fu W."/>
            <person name="Wang T."/>
            <person name="Wang B."/>
            <person name="Zhang J."/>
            <person name="Peng Z."/>
            <person name="Li Y."/>
            <person name="Li N."/>
            <person name="Wang J."/>
            <person name="Chen M."/>
            <person name="He Y."/>
            <person name="Tan F."/>
            <person name="Song X."/>
            <person name="Zheng Q."/>
            <person name="Huang R."/>
            <person name="Yang H."/>
            <person name="Du X."/>
            <person name="Chen L."/>
            <person name="Yang M."/>
            <person name="Gaffney P.M."/>
            <person name="Wang S."/>
            <person name="Luo L."/>
            <person name="She Z."/>
            <person name="Ming Y."/>
            <person name="Huang W."/>
            <person name="Zhang S."/>
            <person name="Huang B."/>
            <person name="Zhang Y."/>
            <person name="Qu T."/>
            <person name="Ni P."/>
            <person name="Miao G."/>
            <person name="Wang J."/>
            <person name="Wang Q."/>
            <person name="Steinberg C.E."/>
            <person name="Wang H."/>
            <person name="Li N."/>
            <person name="Qian L."/>
            <person name="Zhang G."/>
            <person name="Li Y."/>
            <person name="Yang H."/>
            <person name="Liu X."/>
            <person name="Wang J."/>
            <person name="Yin Y."/>
            <person name="Wang J."/>
        </authorList>
    </citation>
    <scope>NUCLEOTIDE SEQUENCE [LARGE SCALE GENOMIC DNA]</scope>
    <source>
        <strain evidence="2">05x7-T-G4-1.051#20</strain>
    </source>
</reference>
<dbReference type="CDD" id="cd00037">
    <property type="entry name" value="CLECT"/>
    <property type="match status" value="1"/>
</dbReference>
<organism evidence="2">
    <name type="scientific">Magallana gigas</name>
    <name type="common">Pacific oyster</name>
    <name type="synonym">Crassostrea gigas</name>
    <dbReference type="NCBI Taxonomy" id="29159"/>
    <lineage>
        <taxon>Eukaryota</taxon>
        <taxon>Metazoa</taxon>
        <taxon>Spiralia</taxon>
        <taxon>Lophotrochozoa</taxon>
        <taxon>Mollusca</taxon>
        <taxon>Bivalvia</taxon>
        <taxon>Autobranchia</taxon>
        <taxon>Pteriomorphia</taxon>
        <taxon>Ostreida</taxon>
        <taxon>Ostreoidea</taxon>
        <taxon>Ostreidae</taxon>
        <taxon>Magallana</taxon>
    </lineage>
</organism>
<dbReference type="HOGENOM" id="CLU_850602_0_0_1"/>
<dbReference type="PROSITE" id="PS50041">
    <property type="entry name" value="C_TYPE_LECTIN_2"/>
    <property type="match status" value="1"/>
</dbReference>
<gene>
    <name evidence="2" type="ORF">CGI_10007386</name>
</gene>
<dbReference type="InParanoid" id="K1P812"/>
<protein>
    <submittedName>
        <fullName evidence="2">Perlucin</fullName>
    </submittedName>
</protein>
<sequence length="327" mass="38300">MAKLRKLFVDEMAKIRLDINTSRVQQSNKDIRYTGEEMAKLRTLFVQEMAEIRLDINTSRVQQSNMDIRCSGEEMAKLRTLFVEKMAKIRLDINSSRIQQGNMDIRYEGEMAKLRKLFVEEMAKIRLDINTSRVQKSNMDIRYEEEMAKLRKLFVDEMAKIRLDINTSRVQQIAQMLYDNPEFVGEARKQYTEEEMTTVKETCVAEMAKLGQSTRGRAVKCEQKHGSSKYVRITSQEEDTFLRNFVRSRNITEYASRDYWIGGTDASRDGEFMWEGHSQSFTWTNWGPGNPDRVGTSDCVILFQRSDYKWHDTSCSNSNSYICEIEF</sequence>